<dbReference type="PANTHER" id="PTHR43580:SF2">
    <property type="entry name" value="CYTOKINE-LIKE NUCLEAR FACTOR N-PAC"/>
    <property type="match status" value="1"/>
</dbReference>
<dbReference type="GO" id="GO:0050661">
    <property type="term" value="F:NADP binding"/>
    <property type="evidence" value="ECO:0007669"/>
    <property type="project" value="InterPro"/>
</dbReference>
<evidence type="ECO:0000313" key="6">
    <source>
        <dbReference type="EMBL" id="ROR46112.1"/>
    </source>
</evidence>
<feature type="chain" id="PRO_5039083670" evidence="3">
    <location>
        <begin position="23"/>
        <end position="297"/>
    </location>
</feature>
<organism evidence="6 7">
    <name type="scientific">Kitasatospora cineracea</name>
    <dbReference type="NCBI Taxonomy" id="88074"/>
    <lineage>
        <taxon>Bacteria</taxon>
        <taxon>Bacillati</taxon>
        <taxon>Actinomycetota</taxon>
        <taxon>Actinomycetes</taxon>
        <taxon>Kitasatosporales</taxon>
        <taxon>Streptomycetaceae</taxon>
        <taxon>Kitasatospora</taxon>
    </lineage>
</organism>
<dbReference type="Pfam" id="PF21761">
    <property type="entry name" value="RedAm-like_C"/>
    <property type="match status" value="1"/>
</dbReference>
<dbReference type="EMBL" id="RJVJ01000001">
    <property type="protein sequence ID" value="ROR46112.1"/>
    <property type="molecule type" value="Genomic_DNA"/>
</dbReference>
<dbReference type="PIRSF" id="PIRSF000103">
    <property type="entry name" value="HIBADH"/>
    <property type="match status" value="1"/>
</dbReference>
<dbReference type="InterPro" id="IPR013328">
    <property type="entry name" value="6PGD_dom2"/>
</dbReference>
<evidence type="ECO:0000256" key="3">
    <source>
        <dbReference type="SAM" id="SignalP"/>
    </source>
</evidence>
<dbReference type="GO" id="GO:0016491">
    <property type="term" value="F:oxidoreductase activity"/>
    <property type="evidence" value="ECO:0007669"/>
    <property type="project" value="UniProtKB-KW"/>
</dbReference>
<dbReference type="InterPro" id="IPR015815">
    <property type="entry name" value="HIBADH-related"/>
</dbReference>
<feature type="domain" description="NADPH-dependent reductive aminase-like C-terminal" evidence="5">
    <location>
        <begin position="165"/>
        <end position="291"/>
    </location>
</feature>
<feature type="signal peptide" evidence="3">
    <location>
        <begin position="1"/>
        <end position="22"/>
    </location>
</feature>
<evidence type="ECO:0000256" key="1">
    <source>
        <dbReference type="ARBA" id="ARBA00009080"/>
    </source>
</evidence>
<evidence type="ECO:0000256" key="2">
    <source>
        <dbReference type="ARBA" id="ARBA00023002"/>
    </source>
</evidence>
<proteinExistence type="inferred from homology"/>
<dbReference type="AlphaFoldDB" id="A0A8G1UR11"/>
<keyword evidence="2" id="KW-0560">Oxidoreductase</keyword>
<name>A0A8G1UR11_9ACTN</name>
<dbReference type="InterPro" id="IPR051265">
    <property type="entry name" value="HIBADH-related_NP60_sf"/>
</dbReference>
<sequence length="297" mass="29960">MADEKRTPVTVLGLGLMGSALASALVRAGHPTTVWNRTPGKAGALVAQGAVEAAGVAEAVTASPVVVACLLDHDALHEVLAPAADALAGRLLVNLTSGLPDEARQAAARAARLGTEYLDGTVMTVPPLVGQPRTLLFYSGSRAAFDTHRETLAVLGGNGVFLGEDAGAAALHDLALLGVLWSTLAAALHGFALLGSEQVPASALLPFLGPWITQVVLPGIAGAARQVEAGRYGDALSTVALNRAGLAKMVKASEARGIRPDLMVPIHGLLDAAVAAGHGGDGLASLFEVIRTPEGGA</sequence>
<gene>
    <name evidence="6" type="ORF">EDD39_4372</name>
</gene>
<protein>
    <submittedName>
        <fullName evidence="6">3-hydroxyisobutyrate dehydrogenase-like beta-hydroxyacid dehydrogenase</fullName>
    </submittedName>
</protein>
<dbReference type="InterPro" id="IPR036291">
    <property type="entry name" value="NAD(P)-bd_dom_sf"/>
</dbReference>
<dbReference type="InterPro" id="IPR048666">
    <property type="entry name" value="RedAm-like_C"/>
</dbReference>
<dbReference type="Gene3D" id="3.40.50.720">
    <property type="entry name" value="NAD(P)-binding Rossmann-like Domain"/>
    <property type="match status" value="1"/>
</dbReference>
<dbReference type="Pfam" id="PF03446">
    <property type="entry name" value="NAD_binding_2"/>
    <property type="match status" value="1"/>
</dbReference>
<evidence type="ECO:0000259" key="5">
    <source>
        <dbReference type="Pfam" id="PF21761"/>
    </source>
</evidence>
<dbReference type="InterPro" id="IPR006115">
    <property type="entry name" value="6PGDH_NADP-bd"/>
</dbReference>
<feature type="domain" description="6-phosphogluconate dehydrogenase NADP-binding" evidence="4">
    <location>
        <begin position="9"/>
        <end position="160"/>
    </location>
</feature>
<dbReference type="RefSeq" id="WP_244256899.1">
    <property type="nucleotide sequence ID" value="NZ_RJVJ01000001.1"/>
</dbReference>
<dbReference type="Gene3D" id="1.10.1040.10">
    <property type="entry name" value="N-(1-d-carboxylethyl)-l-norvaline Dehydrogenase, domain 2"/>
    <property type="match status" value="1"/>
</dbReference>
<comment type="similarity">
    <text evidence="1">Belongs to the HIBADH-related family.</text>
</comment>
<evidence type="ECO:0000313" key="7">
    <source>
        <dbReference type="Proteomes" id="UP000267408"/>
    </source>
</evidence>
<evidence type="ECO:0000259" key="4">
    <source>
        <dbReference type="Pfam" id="PF03446"/>
    </source>
</evidence>
<accession>A0A8G1UR11</accession>
<comment type="caution">
    <text evidence="6">The sequence shown here is derived from an EMBL/GenBank/DDBJ whole genome shotgun (WGS) entry which is preliminary data.</text>
</comment>
<reference evidence="6 7" key="1">
    <citation type="submission" date="2018-11" db="EMBL/GenBank/DDBJ databases">
        <title>Sequencing the genomes of 1000 actinobacteria strains.</title>
        <authorList>
            <person name="Klenk H.-P."/>
        </authorList>
    </citation>
    <scope>NUCLEOTIDE SEQUENCE [LARGE SCALE GENOMIC DNA]</scope>
    <source>
        <strain evidence="6 7">DSM 44780</strain>
    </source>
</reference>
<keyword evidence="3" id="KW-0732">Signal</keyword>
<dbReference type="SUPFAM" id="SSF51735">
    <property type="entry name" value="NAD(P)-binding Rossmann-fold domains"/>
    <property type="match status" value="1"/>
</dbReference>
<dbReference type="PANTHER" id="PTHR43580">
    <property type="entry name" value="OXIDOREDUCTASE GLYR1-RELATED"/>
    <property type="match status" value="1"/>
</dbReference>
<dbReference type="Proteomes" id="UP000267408">
    <property type="component" value="Unassembled WGS sequence"/>
</dbReference>